<feature type="domain" description="Histone deacetylase" evidence="2">
    <location>
        <begin position="36"/>
        <end position="160"/>
    </location>
</feature>
<dbReference type="PANTHER" id="PTHR10625:SF19">
    <property type="entry name" value="HISTONE DEACETYLASE 12"/>
    <property type="match status" value="1"/>
</dbReference>
<organism evidence="3 4">
    <name type="scientific">Chitinilyticum piscinae</name>
    <dbReference type="NCBI Taxonomy" id="2866724"/>
    <lineage>
        <taxon>Bacteria</taxon>
        <taxon>Pseudomonadati</taxon>
        <taxon>Pseudomonadota</taxon>
        <taxon>Betaproteobacteria</taxon>
        <taxon>Neisseriales</taxon>
        <taxon>Chitinibacteraceae</taxon>
        <taxon>Chitinilyticum</taxon>
    </lineage>
</organism>
<evidence type="ECO:0000313" key="4">
    <source>
        <dbReference type="Proteomes" id="UP000604481"/>
    </source>
</evidence>
<comment type="similarity">
    <text evidence="1">Belongs to the histone deacetylase family.</text>
</comment>
<dbReference type="Pfam" id="PF00850">
    <property type="entry name" value="Hist_deacetyl"/>
    <property type="match status" value="1"/>
</dbReference>
<comment type="caution">
    <text evidence="3">The sequence shown here is derived from an EMBL/GenBank/DDBJ whole genome shotgun (WGS) entry which is preliminary data.</text>
</comment>
<evidence type="ECO:0000256" key="1">
    <source>
        <dbReference type="ARBA" id="ARBA00005947"/>
    </source>
</evidence>
<reference evidence="3 4" key="1">
    <citation type="submission" date="2020-10" db="EMBL/GenBank/DDBJ databases">
        <title>The genome sequence of Chitinilyticum litopenaei 4Y14.</title>
        <authorList>
            <person name="Liu Y."/>
        </authorList>
    </citation>
    <scope>NUCLEOTIDE SEQUENCE [LARGE SCALE GENOMIC DNA]</scope>
    <source>
        <strain evidence="3 4">4Y14</strain>
    </source>
</reference>
<dbReference type="InterPro" id="IPR000286">
    <property type="entry name" value="HDACs"/>
</dbReference>
<dbReference type="PRINTS" id="PR01270">
    <property type="entry name" value="HDASUPER"/>
</dbReference>
<dbReference type="GO" id="GO:0004407">
    <property type="term" value="F:histone deacetylase activity"/>
    <property type="evidence" value="ECO:0007669"/>
    <property type="project" value="TreeGrafter"/>
</dbReference>
<name>A0A8J7FMP7_9NEIS</name>
<dbReference type="PANTHER" id="PTHR10625">
    <property type="entry name" value="HISTONE DEACETYLASE HDAC1-RELATED"/>
    <property type="match status" value="1"/>
</dbReference>
<dbReference type="GO" id="GO:0040029">
    <property type="term" value="P:epigenetic regulation of gene expression"/>
    <property type="evidence" value="ECO:0007669"/>
    <property type="project" value="TreeGrafter"/>
</dbReference>
<proteinExistence type="inferred from homology"/>
<dbReference type="InterPro" id="IPR037138">
    <property type="entry name" value="His_deacetylse_dom_sf"/>
</dbReference>
<dbReference type="AlphaFoldDB" id="A0A8J7FMP7"/>
<dbReference type="InterPro" id="IPR023696">
    <property type="entry name" value="Ureohydrolase_dom_sf"/>
</dbReference>
<evidence type="ECO:0000313" key="3">
    <source>
        <dbReference type="EMBL" id="MBE9610857.1"/>
    </source>
</evidence>
<accession>A0A8J7FMP7</accession>
<dbReference type="Proteomes" id="UP000604481">
    <property type="component" value="Unassembled WGS sequence"/>
</dbReference>
<keyword evidence="4" id="KW-1185">Reference proteome</keyword>
<sequence>MFYSEKMIGSVASFSPSAGKPRAVLASWQKLDIPLELHDVEPVTNALLVMAHATEYVEGIFAGSIANGFRSKDPALAETCRYTVGAMLAAAREAVRNRQVAIAPVSGFHHASHNAAFGYCTFNGLLVTALALKELGLISTIGILDCDVHYGDGSQDIINRLGLKHWIQHVSMGQHWTTLPEHAEQFLADLPQIMTSFAGCNLLLYQAGADPHINDPLGGFLSSEQMLRRDRIVFEYCRRFALPVAWNLAGGYQRDEAGSIRPVLELHDQTLCECANCFL</sequence>
<protein>
    <recommendedName>
        <fullName evidence="2">Histone deacetylase domain-containing protein</fullName>
    </recommendedName>
</protein>
<dbReference type="InterPro" id="IPR023801">
    <property type="entry name" value="His_deacetylse_dom"/>
</dbReference>
<evidence type="ECO:0000259" key="2">
    <source>
        <dbReference type="Pfam" id="PF00850"/>
    </source>
</evidence>
<dbReference type="EMBL" id="JADFUA010000014">
    <property type="protein sequence ID" value="MBE9610857.1"/>
    <property type="molecule type" value="Genomic_DNA"/>
</dbReference>
<gene>
    <name evidence="3" type="ORF">INR99_16075</name>
</gene>
<dbReference type="SUPFAM" id="SSF52768">
    <property type="entry name" value="Arginase/deacetylase"/>
    <property type="match status" value="1"/>
</dbReference>
<dbReference type="Gene3D" id="3.40.800.20">
    <property type="entry name" value="Histone deacetylase domain"/>
    <property type="match status" value="2"/>
</dbReference>